<dbReference type="Proteomes" id="UP000829758">
    <property type="component" value="Chromosome"/>
</dbReference>
<sequence length="85" mass="9009">MTHAPITHVDLFPDFAAMNTSSLEALCDQAFNQLEEGPLIEGLFGFYLSLSAELEERSMRPADITPGTAPAEAAGGYPAPESLPA</sequence>
<organism evidence="2 5">
    <name type="scientific">Arthrobacter zhangbolii</name>
    <dbReference type="NCBI Taxonomy" id="2886936"/>
    <lineage>
        <taxon>Bacteria</taxon>
        <taxon>Bacillati</taxon>
        <taxon>Actinomycetota</taxon>
        <taxon>Actinomycetes</taxon>
        <taxon>Micrococcales</taxon>
        <taxon>Micrococcaceae</taxon>
        <taxon>Arthrobacter</taxon>
    </lineage>
</organism>
<evidence type="ECO:0000313" key="5">
    <source>
        <dbReference type="Proteomes" id="UP001155145"/>
    </source>
</evidence>
<name>A0A9X1M6I5_9MICC</name>
<feature type="compositionally biased region" description="Low complexity" evidence="1">
    <location>
        <begin position="65"/>
        <end position="85"/>
    </location>
</feature>
<dbReference type="EMBL" id="CP094984">
    <property type="protein sequence ID" value="UON93384.1"/>
    <property type="molecule type" value="Genomic_DNA"/>
</dbReference>
<evidence type="ECO:0000313" key="3">
    <source>
        <dbReference type="EMBL" id="UON93384.1"/>
    </source>
</evidence>
<keyword evidence="4" id="KW-1185">Reference proteome</keyword>
<dbReference type="EMBL" id="JAJFZT010000001">
    <property type="protein sequence ID" value="MCC3271790.1"/>
    <property type="molecule type" value="Genomic_DNA"/>
</dbReference>
<proteinExistence type="predicted"/>
<gene>
    <name evidence="2" type="ORF">LJ755_03485</name>
    <name evidence="3" type="ORF">MUK71_07210</name>
</gene>
<dbReference type="AlphaFoldDB" id="A0A9X1M6I5"/>
<dbReference type="RefSeq" id="WP_227927987.1">
    <property type="nucleotide sequence ID" value="NZ_CP094984.1"/>
</dbReference>
<evidence type="ECO:0000256" key="1">
    <source>
        <dbReference type="SAM" id="MobiDB-lite"/>
    </source>
</evidence>
<reference evidence="2" key="1">
    <citation type="submission" date="2021-10" db="EMBL/GenBank/DDBJ databases">
        <title>Novel species in genus Arthrobacter.</title>
        <authorList>
            <person name="Liu Y."/>
        </authorList>
    </citation>
    <scope>NUCLEOTIDE SEQUENCE</scope>
    <source>
        <strain evidence="2">Zg-Y462</strain>
        <strain evidence="4">zg-Y462</strain>
    </source>
</reference>
<feature type="region of interest" description="Disordered" evidence="1">
    <location>
        <begin position="62"/>
        <end position="85"/>
    </location>
</feature>
<accession>A0A9X1M6I5</accession>
<evidence type="ECO:0000313" key="2">
    <source>
        <dbReference type="EMBL" id="MCC3271790.1"/>
    </source>
</evidence>
<protein>
    <submittedName>
        <fullName evidence="2">Uncharacterized protein</fullName>
    </submittedName>
</protein>
<evidence type="ECO:0000313" key="4">
    <source>
        <dbReference type="Proteomes" id="UP000829758"/>
    </source>
</evidence>
<dbReference type="Proteomes" id="UP001155145">
    <property type="component" value="Unassembled WGS sequence"/>
</dbReference>